<dbReference type="AlphaFoldDB" id="A0ABD0SUJ1"/>
<evidence type="ECO:0000256" key="6">
    <source>
        <dbReference type="RuleBase" id="RU363108"/>
    </source>
</evidence>
<comment type="caution">
    <text evidence="6">Lacks conserved residue(s) required for the propagation of feature annotation.</text>
</comment>
<keyword evidence="5 6" id="KW-0472">Membrane</keyword>
<sequence length="466" mass="55611">MYQYREIVFSKYIDRDFEAMLKPLIYVQNIFLFPVYRIKNDFITPNIINQKTVLISFTMYMTKKFDLSVIYASRMIHLTRRNLELWNLELRKISSLSIQDLRKTHPELYWRTMLKRYLEIMETLKFIEKCFTKSILFYIIDTFLHSLPYIERSVGYSKDLFVGKKQLRILRDVLPVVVSFGWLLKNLRLLATLCIECEKMYLSLRETRVVCARLTAERSCLEQRKEKIKNIQTLNRCEFTKFSACGLFDIDANFFMSFIGTIHQLAQKTYEKNYFLHLVCIYFNSIDVNIIYLSWAIMVTRHNLDSWTFKLQLTTELSTRSGKRSRNSKVYWKMIYQIYLEIEETVKYINKCFDKAKLIILRDVLPVVDAFGWLLKNLILLATLCFECEKMYLSVRETRVVCARLTAEQSCSEVIKEKIKNIQMLNRSEFTKFNACGWFYIDANFFMSFIGTIAAYTFVILQCYLL</sequence>
<name>A0ABD0SUJ1_LOXSC</name>
<dbReference type="InterPro" id="IPR013604">
    <property type="entry name" value="7TM_chemorcpt"/>
</dbReference>
<keyword evidence="6" id="KW-0675">Receptor</keyword>
<dbReference type="Pfam" id="PF08395">
    <property type="entry name" value="7tm_7"/>
    <property type="match status" value="2"/>
</dbReference>
<keyword evidence="6" id="KW-0807">Transducer</keyword>
<evidence type="ECO:0000256" key="3">
    <source>
        <dbReference type="ARBA" id="ARBA00022692"/>
    </source>
</evidence>
<evidence type="ECO:0000313" key="7">
    <source>
        <dbReference type="EMBL" id="KAL0829422.1"/>
    </source>
</evidence>
<feature type="transmembrane region" description="Helical" evidence="6">
    <location>
        <begin position="445"/>
        <end position="465"/>
    </location>
</feature>
<keyword evidence="3 6" id="KW-0812">Transmembrane</keyword>
<accession>A0ABD0SUJ1</accession>
<dbReference type="GO" id="GO:0007165">
    <property type="term" value="P:signal transduction"/>
    <property type="evidence" value="ECO:0007669"/>
    <property type="project" value="UniProtKB-KW"/>
</dbReference>
<evidence type="ECO:0000256" key="4">
    <source>
        <dbReference type="ARBA" id="ARBA00022989"/>
    </source>
</evidence>
<dbReference type="EMBL" id="JBEDNZ010000015">
    <property type="protein sequence ID" value="KAL0829422.1"/>
    <property type="molecule type" value="Genomic_DNA"/>
</dbReference>
<comment type="subcellular location">
    <subcellularLocation>
        <location evidence="1 6">Cell membrane</location>
        <topology evidence="1 6">Multi-pass membrane protein</topology>
    </subcellularLocation>
</comment>
<dbReference type="Proteomes" id="UP001549921">
    <property type="component" value="Unassembled WGS sequence"/>
</dbReference>
<evidence type="ECO:0000313" key="8">
    <source>
        <dbReference type="Proteomes" id="UP001549921"/>
    </source>
</evidence>
<dbReference type="GO" id="GO:0005886">
    <property type="term" value="C:plasma membrane"/>
    <property type="evidence" value="ECO:0007669"/>
    <property type="project" value="UniProtKB-SubCell"/>
</dbReference>
<keyword evidence="4 6" id="KW-1133">Transmembrane helix</keyword>
<comment type="caution">
    <text evidence="7">The sequence shown here is derived from an EMBL/GenBank/DDBJ whole genome shotgun (WGS) entry which is preliminary data.</text>
</comment>
<comment type="similarity">
    <text evidence="6">Belongs to the insect chemoreceptor superfamily. Gustatory receptor (GR) family.</text>
</comment>
<comment type="function">
    <text evidence="6">Gustatory receptor which mediates acceptance or avoidance behavior, depending on its substrates.</text>
</comment>
<evidence type="ECO:0000256" key="2">
    <source>
        <dbReference type="ARBA" id="ARBA00022475"/>
    </source>
</evidence>
<reference evidence="7 8" key="1">
    <citation type="submission" date="2024-06" db="EMBL/GenBank/DDBJ databases">
        <title>A chromosome-level genome assembly of beet webworm, Loxostege sticticalis.</title>
        <authorList>
            <person name="Zhang Y."/>
        </authorList>
    </citation>
    <scope>NUCLEOTIDE SEQUENCE [LARGE SCALE GENOMIC DNA]</scope>
    <source>
        <strain evidence="7">AQ028</strain>
        <tissue evidence="7">Male pupae</tissue>
    </source>
</reference>
<organism evidence="7 8">
    <name type="scientific">Loxostege sticticalis</name>
    <name type="common">Beet webworm moth</name>
    <dbReference type="NCBI Taxonomy" id="481309"/>
    <lineage>
        <taxon>Eukaryota</taxon>
        <taxon>Metazoa</taxon>
        <taxon>Ecdysozoa</taxon>
        <taxon>Arthropoda</taxon>
        <taxon>Hexapoda</taxon>
        <taxon>Insecta</taxon>
        <taxon>Pterygota</taxon>
        <taxon>Neoptera</taxon>
        <taxon>Endopterygota</taxon>
        <taxon>Lepidoptera</taxon>
        <taxon>Glossata</taxon>
        <taxon>Ditrysia</taxon>
        <taxon>Pyraloidea</taxon>
        <taxon>Crambidae</taxon>
        <taxon>Pyraustinae</taxon>
        <taxon>Loxostege</taxon>
    </lineage>
</organism>
<proteinExistence type="inferred from homology"/>
<keyword evidence="2 6" id="KW-1003">Cell membrane</keyword>
<gene>
    <name evidence="7" type="ORF">ABMA28_004195</name>
</gene>
<evidence type="ECO:0000256" key="5">
    <source>
        <dbReference type="ARBA" id="ARBA00023136"/>
    </source>
</evidence>
<evidence type="ECO:0000256" key="1">
    <source>
        <dbReference type="ARBA" id="ARBA00004651"/>
    </source>
</evidence>
<protein>
    <recommendedName>
        <fullName evidence="6">Gustatory receptor</fullName>
    </recommendedName>
</protein>